<dbReference type="EMBL" id="JADIMD010000125">
    <property type="protein sequence ID" value="MBO8475357.1"/>
    <property type="molecule type" value="Genomic_DNA"/>
</dbReference>
<evidence type="ECO:0000313" key="1">
    <source>
        <dbReference type="EMBL" id="MBO8475357.1"/>
    </source>
</evidence>
<organism evidence="1 2">
    <name type="scientific">Candidatus Cryptobacteroides faecigallinarum</name>
    <dbReference type="NCBI Taxonomy" id="2840763"/>
    <lineage>
        <taxon>Bacteria</taxon>
        <taxon>Pseudomonadati</taxon>
        <taxon>Bacteroidota</taxon>
        <taxon>Bacteroidia</taxon>
        <taxon>Bacteroidales</taxon>
        <taxon>Candidatus Cryptobacteroides</taxon>
    </lineage>
</organism>
<dbReference type="Proteomes" id="UP000823757">
    <property type="component" value="Unassembled WGS sequence"/>
</dbReference>
<dbReference type="AlphaFoldDB" id="A0A9D9IMR0"/>
<sequence length="353" mass="38579">MAAVLALSCGKTGTAGLDMLPYVREVIADTASLAHSAVAGYDHASRTGTIAVTGPAHETMLITEYLMECDIYDNVDARSVSDSLPDFAGEVFAAYYDSAEEPYYNALSDGDDSRLRKLTVRNTVAAVSPLYYLNQFCPEPTVGKIPSKIIIYSSSFSDTGIPDVDTLFRSFGKNVRTVSPVRAIAGQLHERNVTGRVGIWADSDVLASGVYAGVFRGCDGIDYVGFSPEESSDAESGFIKFLDMYLSTGDTTPLSAIVIDGLDLSFSAGNVIRTAERIMSSKEDEFAVYRDMLTDDFVVIDAVSSIARTCYAILRNDNTFAHRISYPKEEEYMTVRSPEGDVKYIEFNHLYVH</sequence>
<accession>A0A9D9IMR0</accession>
<gene>
    <name evidence="1" type="ORF">IAB91_08730</name>
</gene>
<reference evidence="1" key="2">
    <citation type="journal article" date="2021" name="PeerJ">
        <title>Extensive microbial diversity within the chicken gut microbiome revealed by metagenomics and culture.</title>
        <authorList>
            <person name="Gilroy R."/>
            <person name="Ravi A."/>
            <person name="Getino M."/>
            <person name="Pursley I."/>
            <person name="Horton D.L."/>
            <person name="Alikhan N.F."/>
            <person name="Baker D."/>
            <person name="Gharbi K."/>
            <person name="Hall N."/>
            <person name="Watson M."/>
            <person name="Adriaenssens E.M."/>
            <person name="Foster-Nyarko E."/>
            <person name="Jarju S."/>
            <person name="Secka A."/>
            <person name="Antonio M."/>
            <person name="Oren A."/>
            <person name="Chaudhuri R.R."/>
            <person name="La Ragione R."/>
            <person name="Hildebrand F."/>
            <person name="Pallen M.J."/>
        </authorList>
    </citation>
    <scope>NUCLEOTIDE SEQUENCE</scope>
    <source>
        <strain evidence="1">B1-13419</strain>
    </source>
</reference>
<proteinExistence type="predicted"/>
<evidence type="ECO:0000313" key="2">
    <source>
        <dbReference type="Proteomes" id="UP000823757"/>
    </source>
</evidence>
<comment type="caution">
    <text evidence="1">The sequence shown here is derived from an EMBL/GenBank/DDBJ whole genome shotgun (WGS) entry which is preliminary data.</text>
</comment>
<protein>
    <submittedName>
        <fullName evidence="1">Uncharacterized protein</fullName>
    </submittedName>
</protein>
<reference evidence="1" key="1">
    <citation type="submission" date="2020-10" db="EMBL/GenBank/DDBJ databases">
        <authorList>
            <person name="Gilroy R."/>
        </authorList>
    </citation>
    <scope>NUCLEOTIDE SEQUENCE</scope>
    <source>
        <strain evidence="1">B1-13419</strain>
    </source>
</reference>
<name>A0A9D9IMR0_9BACT</name>